<dbReference type="EMBL" id="OX451741">
    <property type="protein sequence ID" value="CAI8619930.1"/>
    <property type="molecule type" value="Genomic_DNA"/>
</dbReference>
<protein>
    <submittedName>
        <fullName evidence="2">Uncharacterized protein</fullName>
    </submittedName>
</protein>
<evidence type="ECO:0000313" key="2">
    <source>
        <dbReference type="EMBL" id="CAI8619930.1"/>
    </source>
</evidence>
<sequence length="130" mass="15285">MKIKHDTQTHTHCCMSCQLSGERQLVNLYLSLLYLFILITHNKLSKHDSNLFSFFFYIPTSSNQITIIDLLTKLLISFPLLTEEALFVPSLFYNKFCPFVTTISCLVAVFFLYYNYLSYVFFYLSTHFSL</sequence>
<dbReference type="AlphaFoldDB" id="A0AAV1BBS4"/>
<gene>
    <name evidence="2" type="ORF">VFH_VI194680</name>
</gene>
<keyword evidence="1" id="KW-0812">Transmembrane</keyword>
<reference evidence="2 3" key="1">
    <citation type="submission" date="2023-01" db="EMBL/GenBank/DDBJ databases">
        <authorList>
            <person name="Kreplak J."/>
        </authorList>
    </citation>
    <scope>NUCLEOTIDE SEQUENCE [LARGE SCALE GENOMIC DNA]</scope>
</reference>
<dbReference type="Proteomes" id="UP001157006">
    <property type="component" value="Chromosome 6"/>
</dbReference>
<evidence type="ECO:0000256" key="1">
    <source>
        <dbReference type="SAM" id="Phobius"/>
    </source>
</evidence>
<accession>A0AAV1BBS4</accession>
<feature type="transmembrane region" description="Helical" evidence="1">
    <location>
        <begin position="25"/>
        <end position="42"/>
    </location>
</feature>
<keyword evidence="3" id="KW-1185">Reference proteome</keyword>
<organism evidence="2 3">
    <name type="scientific">Vicia faba</name>
    <name type="common">Broad bean</name>
    <name type="synonym">Faba vulgaris</name>
    <dbReference type="NCBI Taxonomy" id="3906"/>
    <lineage>
        <taxon>Eukaryota</taxon>
        <taxon>Viridiplantae</taxon>
        <taxon>Streptophyta</taxon>
        <taxon>Embryophyta</taxon>
        <taxon>Tracheophyta</taxon>
        <taxon>Spermatophyta</taxon>
        <taxon>Magnoliopsida</taxon>
        <taxon>eudicotyledons</taxon>
        <taxon>Gunneridae</taxon>
        <taxon>Pentapetalae</taxon>
        <taxon>rosids</taxon>
        <taxon>fabids</taxon>
        <taxon>Fabales</taxon>
        <taxon>Fabaceae</taxon>
        <taxon>Papilionoideae</taxon>
        <taxon>50 kb inversion clade</taxon>
        <taxon>NPAAA clade</taxon>
        <taxon>Hologalegina</taxon>
        <taxon>IRL clade</taxon>
        <taxon>Fabeae</taxon>
        <taxon>Vicia</taxon>
    </lineage>
</organism>
<proteinExistence type="predicted"/>
<feature type="transmembrane region" description="Helical" evidence="1">
    <location>
        <begin position="96"/>
        <end position="116"/>
    </location>
</feature>
<evidence type="ECO:0000313" key="3">
    <source>
        <dbReference type="Proteomes" id="UP001157006"/>
    </source>
</evidence>
<keyword evidence="1" id="KW-0472">Membrane</keyword>
<keyword evidence="1" id="KW-1133">Transmembrane helix</keyword>
<name>A0AAV1BBS4_VICFA</name>